<dbReference type="Gene3D" id="2.30.110.10">
    <property type="entry name" value="Electron Transport, Fmn-binding Protein, Chain A"/>
    <property type="match status" value="1"/>
</dbReference>
<proteinExistence type="predicted"/>
<feature type="compositionally biased region" description="Basic and acidic residues" evidence="2">
    <location>
        <begin position="63"/>
        <end position="73"/>
    </location>
</feature>
<dbReference type="PANTHER" id="PTHR35176:SF6">
    <property type="entry name" value="HEME OXYGENASE HI_0854-RELATED"/>
    <property type="match status" value="1"/>
</dbReference>
<dbReference type="GO" id="GO:0016627">
    <property type="term" value="F:oxidoreductase activity, acting on the CH-CH group of donors"/>
    <property type="evidence" value="ECO:0007669"/>
    <property type="project" value="TreeGrafter"/>
</dbReference>
<dbReference type="PANTHER" id="PTHR35176">
    <property type="entry name" value="HEME OXYGENASE HI_0854-RELATED"/>
    <property type="match status" value="1"/>
</dbReference>
<organism evidence="3">
    <name type="scientific">freshwater metagenome</name>
    <dbReference type="NCBI Taxonomy" id="449393"/>
    <lineage>
        <taxon>unclassified sequences</taxon>
        <taxon>metagenomes</taxon>
        <taxon>ecological metagenomes</taxon>
    </lineage>
</organism>
<dbReference type="SUPFAM" id="SSF50475">
    <property type="entry name" value="FMN-binding split barrel"/>
    <property type="match status" value="1"/>
</dbReference>
<dbReference type="InterPro" id="IPR052019">
    <property type="entry name" value="F420H2_bilvrd_red/Heme_oxyg"/>
</dbReference>
<dbReference type="InterPro" id="IPR012349">
    <property type="entry name" value="Split_barrel_FMN-bd"/>
</dbReference>
<accession>A0A6J6CP40</accession>
<gene>
    <name evidence="3" type="ORF">UFOPK1493_01203</name>
</gene>
<protein>
    <submittedName>
        <fullName evidence="3">Unannotated protein</fullName>
    </submittedName>
</protein>
<sequence length="180" mass="19298">MTTWAEFETAEPELADRVRRSFDAGRHKTIATLRADGSPRISGIECEFVDGELRFGSMSRSRKGADLHRDPRFALHGPPVHPVPGEESSWPGEAKVAGRAISRGPISAAAQAGASGDQASGDQASGDQASGDDTAAEVADGEFFVADVEEVVVTHLDDTATRLVVEWWTPSGGRRRIERD</sequence>
<evidence type="ECO:0000313" key="3">
    <source>
        <dbReference type="EMBL" id="CAB4552945.1"/>
    </source>
</evidence>
<dbReference type="GO" id="GO:0005829">
    <property type="term" value="C:cytosol"/>
    <property type="evidence" value="ECO:0007669"/>
    <property type="project" value="TreeGrafter"/>
</dbReference>
<keyword evidence="1" id="KW-0560">Oxidoreductase</keyword>
<name>A0A6J6CP40_9ZZZZ</name>
<dbReference type="GO" id="GO:0070967">
    <property type="term" value="F:coenzyme F420 binding"/>
    <property type="evidence" value="ECO:0007669"/>
    <property type="project" value="TreeGrafter"/>
</dbReference>
<evidence type="ECO:0000256" key="2">
    <source>
        <dbReference type="SAM" id="MobiDB-lite"/>
    </source>
</evidence>
<feature type="compositionally biased region" description="Low complexity" evidence="2">
    <location>
        <begin position="107"/>
        <end position="133"/>
    </location>
</feature>
<reference evidence="3" key="1">
    <citation type="submission" date="2020-05" db="EMBL/GenBank/DDBJ databases">
        <authorList>
            <person name="Chiriac C."/>
            <person name="Salcher M."/>
            <person name="Ghai R."/>
            <person name="Kavagutti S V."/>
        </authorList>
    </citation>
    <scope>NUCLEOTIDE SEQUENCE</scope>
</reference>
<dbReference type="EMBL" id="CAEZSR010000033">
    <property type="protein sequence ID" value="CAB4552945.1"/>
    <property type="molecule type" value="Genomic_DNA"/>
</dbReference>
<dbReference type="AlphaFoldDB" id="A0A6J6CP40"/>
<evidence type="ECO:0000256" key="1">
    <source>
        <dbReference type="ARBA" id="ARBA00023002"/>
    </source>
</evidence>
<feature type="region of interest" description="Disordered" evidence="2">
    <location>
        <begin position="60"/>
        <end position="136"/>
    </location>
</feature>